<keyword evidence="2" id="KW-1185">Reference proteome</keyword>
<evidence type="ECO:0000313" key="1">
    <source>
        <dbReference type="EMBL" id="KAI4326237.1"/>
    </source>
</evidence>
<protein>
    <submittedName>
        <fullName evidence="1">Uncharacterized protein</fullName>
    </submittedName>
</protein>
<dbReference type="EMBL" id="CM042888">
    <property type="protein sequence ID" value="KAI4326237.1"/>
    <property type="molecule type" value="Genomic_DNA"/>
</dbReference>
<sequence>MCYNLLLENASGGTLADFIKKHRGVGLPEDEARQYAWFILWGIHHVHKNRYVHCNIRPENIVLVPYVTRQSQFMLIPKTANFGLTKRAYSNKRLPPVSSKREMPCMAPEVVKANQQEPPSDIWAFGCVVYEMLTGVSPRSSKVAGGSIPKISRVTSVSGQSFLSKCFRRNDLSRFTAEGLFREDFVSALDSQLQGFEESMCDEMLGSNEACDEGSSLESKAGSHFRRRTDYR</sequence>
<proteinExistence type="predicted"/>
<reference evidence="2" key="1">
    <citation type="journal article" date="2023" name="Front. Plant Sci.">
        <title>Chromosomal-level genome assembly of Melastoma candidum provides insights into trichome evolution.</title>
        <authorList>
            <person name="Zhong Y."/>
            <person name="Wu W."/>
            <person name="Sun C."/>
            <person name="Zou P."/>
            <person name="Liu Y."/>
            <person name="Dai S."/>
            <person name="Zhou R."/>
        </authorList>
    </citation>
    <scope>NUCLEOTIDE SEQUENCE [LARGE SCALE GENOMIC DNA]</scope>
</reference>
<gene>
    <name evidence="1" type="ORF">MLD38_031570</name>
</gene>
<evidence type="ECO:0000313" key="2">
    <source>
        <dbReference type="Proteomes" id="UP001057402"/>
    </source>
</evidence>
<accession>A0ACB9MRL9</accession>
<dbReference type="Proteomes" id="UP001057402">
    <property type="component" value="Chromosome 9"/>
</dbReference>
<comment type="caution">
    <text evidence="1">The sequence shown here is derived from an EMBL/GenBank/DDBJ whole genome shotgun (WGS) entry which is preliminary data.</text>
</comment>
<organism evidence="1 2">
    <name type="scientific">Melastoma candidum</name>
    <dbReference type="NCBI Taxonomy" id="119954"/>
    <lineage>
        <taxon>Eukaryota</taxon>
        <taxon>Viridiplantae</taxon>
        <taxon>Streptophyta</taxon>
        <taxon>Embryophyta</taxon>
        <taxon>Tracheophyta</taxon>
        <taxon>Spermatophyta</taxon>
        <taxon>Magnoliopsida</taxon>
        <taxon>eudicotyledons</taxon>
        <taxon>Gunneridae</taxon>
        <taxon>Pentapetalae</taxon>
        <taxon>rosids</taxon>
        <taxon>malvids</taxon>
        <taxon>Myrtales</taxon>
        <taxon>Melastomataceae</taxon>
        <taxon>Melastomatoideae</taxon>
        <taxon>Melastomateae</taxon>
        <taxon>Melastoma</taxon>
    </lineage>
</organism>
<name>A0ACB9MRL9_9MYRT</name>